<feature type="domain" description="C2 DOCK-type" evidence="10">
    <location>
        <begin position="403"/>
        <end position="564"/>
    </location>
</feature>
<dbReference type="eggNOG" id="KOG1998">
    <property type="taxonomic scope" value="Eukaryota"/>
</dbReference>
<dbReference type="Gene3D" id="1.20.58.740">
    <property type="match status" value="1"/>
</dbReference>
<dbReference type="EMBL" id="DS985245">
    <property type="protein sequence ID" value="EDV25210.1"/>
    <property type="molecule type" value="Genomic_DNA"/>
</dbReference>
<dbReference type="Pfam" id="PF16172">
    <property type="entry name" value="DOCK_N"/>
    <property type="match status" value="1"/>
</dbReference>
<dbReference type="InterPro" id="IPR036028">
    <property type="entry name" value="SH3-like_dom_sf"/>
</dbReference>
<dbReference type="InterPro" id="IPR042455">
    <property type="entry name" value="DOCK_N_sub1"/>
</dbReference>
<dbReference type="InterPro" id="IPR027357">
    <property type="entry name" value="DOCKER_dom"/>
</dbReference>
<evidence type="ECO:0000256" key="1">
    <source>
        <dbReference type="ARBA" id="ARBA00004496"/>
    </source>
</evidence>
<gene>
    <name evidence="12" type="ORF">TRIADDRAFT_56921</name>
</gene>
<protein>
    <recommendedName>
        <fullName evidence="14">C2 DOCK-type domain-containing protein</fullName>
    </recommendedName>
</protein>
<keyword evidence="2 5" id="KW-0728">SH3 domain</keyword>
<dbReference type="CDD" id="cd08679">
    <property type="entry name" value="C2_DOCK180_related"/>
    <property type="match status" value="1"/>
</dbReference>
<feature type="domain" description="SH3" evidence="8">
    <location>
        <begin position="6"/>
        <end position="68"/>
    </location>
</feature>
<dbReference type="RefSeq" id="XP_002113100.1">
    <property type="nucleotide sequence ID" value="XM_002113064.1"/>
</dbReference>
<dbReference type="InterPro" id="IPR043162">
    <property type="entry name" value="DOCK_C_lobe_C"/>
</dbReference>
<dbReference type="Pfam" id="PF14429">
    <property type="entry name" value="DOCK-C2"/>
    <property type="match status" value="1"/>
</dbReference>
<evidence type="ECO:0000313" key="13">
    <source>
        <dbReference type="Proteomes" id="UP000009022"/>
    </source>
</evidence>
<dbReference type="InterPro" id="IPR035892">
    <property type="entry name" value="C2_domain_sf"/>
</dbReference>
<dbReference type="Pfam" id="PF20421">
    <property type="entry name" value="DHR-2_Lobe_C"/>
    <property type="match status" value="1"/>
</dbReference>
<dbReference type="SMART" id="SM00326">
    <property type="entry name" value="SH3"/>
    <property type="match status" value="1"/>
</dbReference>
<feature type="coiled-coil region" evidence="7">
    <location>
        <begin position="1252"/>
        <end position="1286"/>
    </location>
</feature>
<dbReference type="CDD" id="cd11684">
    <property type="entry name" value="DHR2_DOCK"/>
    <property type="match status" value="1"/>
</dbReference>
<dbReference type="Gene3D" id="2.30.30.40">
    <property type="entry name" value="SH3 Domains"/>
    <property type="match status" value="1"/>
</dbReference>
<accession>B3RWX8</accession>
<evidence type="ECO:0000313" key="12">
    <source>
        <dbReference type="EMBL" id="EDV25210.1"/>
    </source>
</evidence>
<dbReference type="InParanoid" id="B3RWX8"/>
<dbReference type="InterPro" id="IPR027007">
    <property type="entry name" value="C2_DOCK-type_domain"/>
</dbReference>
<feature type="domain" description="C2" evidence="9">
    <location>
        <begin position="383"/>
        <end position="527"/>
    </location>
</feature>
<dbReference type="PROSITE" id="PS51651">
    <property type="entry name" value="DOCKER"/>
    <property type="match status" value="1"/>
</dbReference>
<comment type="similarity">
    <text evidence="6">Belongs to the DOCK family.</text>
</comment>
<evidence type="ECO:0000259" key="10">
    <source>
        <dbReference type="PROSITE" id="PS51650"/>
    </source>
</evidence>
<evidence type="ECO:0000256" key="4">
    <source>
        <dbReference type="ARBA" id="ARBA00022553"/>
    </source>
</evidence>
<dbReference type="OMA" id="QVECELI"/>
<dbReference type="GO" id="GO:0005737">
    <property type="term" value="C:cytoplasm"/>
    <property type="evidence" value="ECO:0000318"/>
    <property type="project" value="GO_Central"/>
</dbReference>
<dbReference type="PROSITE" id="PS51650">
    <property type="entry name" value="C2_DOCK"/>
    <property type="match status" value="1"/>
</dbReference>
<feature type="domain" description="DOCKER" evidence="11">
    <location>
        <begin position="977"/>
        <end position="1382"/>
    </location>
</feature>
<dbReference type="PROSITE" id="PS50004">
    <property type="entry name" value="C2"/>
    <property type="match status" value="1"/>
</dbReference>
<dbReference type="PhylomeDB" id="B3RWX8"/>
<dbReference type="CTD" id="6754313"/>
<dbReference type="STRING" id="10228.B3RWX8"/>
<evidence type="ECO:0000256" key="7">
    <source>
        <dbReference type="SAM" id="Coils"/>
    </source>
</evidence>
<dbReference type="InterPro" id="IPR032376">
    <property type="entry name" value="DOCK_N"/>
</dbReference>
<evidence type="ECO:0000256" key="3">
    <source>
        <dbReference type="ARBA" id="ARBA00022490"/>
    </source>
</evidence>
<dbReference type="InterPro" id="IPR026791">
    <property type="entry name" value="DOCK"/>
</dbReference>
<dbReference type="Gene3D" id="2.60.40.150">
    <property type="entry name" value="C2 domain"/>
    <property type="match status" value="1"/>
</dbReference>
<keyword evidence="13" id="KW-1185">Reference proteome</keyword>
<dbReference type="PANTHER" id="PTHR45653:SF10">
    <property type="entry name" value="MYOBLAST CITY, ISOFORM B"/>
    <property type="match status" value="1"/>
</dbReference>
<dbReference type="InterPro" id="IPR000008">
    <property type="entry name" value="C2_dom"/>
</dbReference>
<reference evidence="12 13" key="1">
    <citation type="journal article" date="2008" name="Nature">
        <title>The Trichoplax genome and the nature of placozoans.</title>
        <authorList>
            <person name="Srivastava M."/>
            <person name="Begovic E."/>
            <person name="Chapman J."/>
            <person name="Putnam N.H."/>
            <person name="Hellsten U."/>
            <person name="Kawashima T."/>
            <person name="Kuo A."/>
            <person name="Mitros T."/>
            <person name="Salamov A."/>
            <person name="Carpenter M.L."/>
            <person name="Signorovitch A.Y."/>
            <person name="Moreno M.A."/>
            <person name="Kamm K."/>
            <person name="Grimwood J."/>
            <person name="Schmutz J."/>
            <person name="Shapiro H."/>
            <person name="Grigoriev I.V."/>
            <person name="Buss L.W."/>
            <person name="Schierwater B."/>
            <person name="Dellaporta S.L."/>
            <person name="Rokhsar D.S."/>
        </authorList>
    </citation>
    <scope>NUCLEOTIDE SEQUENCE [LARGE SCALE GENOMIC DNA]</scope>
    <source>
        <strain evidence="12 13">Grell-BS-1999</strain>
    </source>
</reference>
<evidence type="ECO:0000256" key="6">
    <source>
        <dbReference type="PROSITE-ProRule" id="PRU00983"/>
    </source>
</evidence>
<dbReference type="Gene3D" id="1.25.40.410">
    <property type="match status" value="1"/>
</dbReference>
<keyword evidence="3" id="KW-0963">Cytoplasm</keyword>
<dbReference type="InterPro" id="IPR001452">
    <property type="entry name" value="SH3_domain"/>
</dbReference>
<dbReference type="SUPFAM" id="SSF50044">
    <property type="entry name" value="SH3-domain"/>
    <property type="match status" value="1"/>
</dbReference>
<dbReference type="Gene3D" id="1.20.1270.350">
    <property type="entry name" value="Dedicator of cytokinesis N-terminal subdomain"/>
    <property type="match status" value="1"/>
</dbReference>
<dbReference type="Proteomes" id="UP000009022">
    <property type="component" value="Unassembled WGS sequence"/>
</dbReference>
<name>B3RWX8_TRIAD</name>
<keyword evidence="7" id="KW-0175">Coiled coil</keyword>
<dbReference type="InterPro" id="IPR043161">
    <property type="entry name" value="DOCK_C_lobe_A"/>
</dbReference>
<evidence type="ECO:0000259" key="8">
    <source>
        <dbReference type="PROSITE" id="PS50002"/>
    </source>
</evidence>
<evidence type="ECO:0008006" key="14">
    <source>
        <dbReference type="Google" id="ProtNLM"/>
    </source>
</evidence>
<dbReference type="GO" id="GO:0005886">
    <property type="term" value="C:plasma membrane"/>
    <property type="evidence" value="ECO:0000318"/>
    <property type="project" value="GO_Central"/>
</dbReference>
<dbReference type="GO" id="GO:0007264">
    <property type="term" value="P:small GTPase-mediated signal transduction"/>
    <property type="evidence" value="ECO:0007669"/>
    <property type="project" value="InterPro"/>
</dbReference>
<comment type="subcellular location">
    <subcellularLocation>
        <location evidence="1">Cytoplasm</location>
    </subcellularLocation>
</comment>
<keyword evidence="4" id="KW-0597">Phosphoprotein</keyword>
<dbReference type="OrthoDB" id="18896at2759"/>
<dbReference type="GeneID" id="6754313"/>
<dbReference type="HOGENOM" id="CLU_253863_0_0_1"/>
<evidence type="ECO:0000259" key="9">
    <source>
        <dbReference type="PROSITE" id="PS50004"/>
    </source>
</evidence>
<evidence type="ECO:0000256" key="2">
    <source>
        <dbReference type="ARBA" id="ARBA00022443"/>
    </source>
</evidence>
<proteinExistence type="inferred from homology"/>
<dbReference type="GO" id="GO:0031267">
    <property type="term" value="F:small GTPase binding"/>
    <property type="evidence" value="ECO:0000318"/>
    <property type="project" value="GO_Central"/>
</dbReference>
<evidence type="ECO:0000256" key="5">
    <source>
        <dbReference type="PROSITE-ProRule" id="PRU00192"/>
    </source>
</evidence>
<organism evidence="12 13">
    <name type="scientific">Trichoplax adhaerens</name>
    <name type="common">Trichoplax reptans</name>
    <dbReference type="NCBI Taxonomy" id="10228"/>
    <lineage>
        <taxon>Eukaryota</taxon>
        <taxon>Metazoa</taxon>
        <taxon>Placozoa</taxon>
        <taxon>Uniplacotomia</taxon>
        <taxon>Trichoplacea</taxon>
        <taxon>Trichoplacidae</taxon>
        <taxon>Trichoplax</taxon>
    </lineage>
</organism>
<evidence type="ECO:0000259" key="11">
    <source>
        <dbReference type="PROSITE" id="PS51651"/>
    </source>
</evidence>
<sequence length="1408" mass="162968">MDKFMFCKVQGRAIHPFDGSKILHGINIDIGDRIIIESEYQGWIFGEVVNHDHIRGIFPKSHVEIIDESLNLRFNGTNTVADEIVDTIRDWSDSWDSRFKNLENRYIIHTIGQKSDQLIKLRDKILDYRYYSQYQVEALKKEAIQIIDDTNKNLNFDVIPRKNNLPVKADNLNLAQLYTLYREGSEKEKHEKKAYVMGDSLHILIKLETFQWTLSDTSEVIVRLYDAEYNRFTSDSYVISLTEDAQPTDPTKIGNIKFIFTEILYEASVKNLYVVFRVIKKAPISKSSAPTVRSKFLYRQPYGCAVCSVAQMVANNNSDQLDLTGYTYENKDRDHFANYHEMLIEKLTKDSSFTAEIFKIKGTKMILPGDFHELKKHHRLEFSEASIIPNVGYLDWKRPGLPVNELFVTVIKTEIGRDRSSESNIEMIVSLISKTTKRPLPGCFSQGANSERFTSLSTYVIYHDNDPQWKETFKITIPNETLDNYYLKFEVQHRSSRDRDRAIGISYLKLLKPNGTVLNDGVYMLKVHKDKGEIVSDEVTPAPKTRRASFASKDETMTVSIQFRSTQLTQDVNFLRIFNWRNESTALAITLETFSRLKEGDLLKISIIRVIEKHDANTSPKFLDTYTNRHITTSNVYRYIFNYIMRRLDLIVAGDLSSDSSNDFKMIPSLLKIMVSSYFKINADPLKVEKATINKYCSGILKNLLKLYEIDGDHLNDIKAFILSHYMEIYHTCKKAYGDETEIISSLLAKMHNNKHRIGEITQEKLNLIAAILNDKELLRYGYETRIVPDCLGLIHDHIRLSLQEEKNDVLDIPIHLLELTSFINVPNEGHHYHIFNQLQQSITTAVIATSNFGTKTYTKAIVVFLGTLQLSRNDDIFFYLSFQKREEIKLYGDLRIEVAKQIAVMWELLGIFPSMFSLMLLLDPKVEIEALDKTHELINSGKGDYEYREIFYDTFTNMLLNSKYLDEHGRVFVNNMTDLIDKLLDYRYLNKFYQEQLKLGNFVEAGYTLLHYSNKLTWSNDYLPDVAHTNYKAETEEQRKEKLNKMAVDLFIQGESWESAMSICRDLVLRYQNELDLRKLSGMLKKYANIVDKMLDSRVVLPYFYHVGFYGLRFPKLIQNKTYIYSSSQAITDFCSTLQIYFPEAQLLQARSDPTKYYRDEVQYIQIMPAKPVIESKDYISSAKVEETVKRCFKRSGIDTFEKSVAVQIGKTDSNNVFKSLGLIQYRLKIEKPLPGLQLWFEVIDVEKKVLQPLEHAVVSLQEKLEALEEQILGLENSVNVKIEALTLALQGTIIAPVNGGLGKYQEAFICQEYLASHINDIELVVELYVTLLKLLVVLENGLIVQERLITNQMKPLHDKMWEAFQRLRQDLEKKGEFLAGVPGSSTILQHHEQWLKSVEKRNLGVM</sequence>
<dbReference type="SUPFAM" id="SSF49562">
    <property type="entry name" value="C2 domain (Calcium/lipid-binding domain, CaLB)"/>
    <property type="match status" value="1"/>
</dbReference>
<dbReference type="KEGG" id="tad:TRIADDRAFT_56921"/>
<dbReference type="PANTHER" id="PTHR45653">
    <property type="entry name" value="DEDICATOR OF CYTOKINESIS"/>
    <property type="match status" value="1"/>
</dbReference>
<dbReference type="PROSITE" id="PS50002">
    <property type="entry name" value="SH3"/>
    <property type="match status" value="1"/>
</dbReference>
<dbReference type="InterPro" id="IPR046773">
    <property type="entry name" value="DOCKER_Lobe_C"/>
</dbReference>
<dbReference type="GO" id="GO:0005085">
    <property type="term" value="F:guanyl-nucleotide exchange factor activity"/>
    <property type="evidence" value="ECO:0000318"/>
    <property type="project" value="GO_Central"/>
</dbReference>